<reference evidence="1" key="1">
    <citation type="submission" date="2021-03" db="EMBL/GenBank/DDBJ databases">
        <authorList>
            <person name="Tagirdzhanova G."/>
        </authorList>
    </citation>
    <scope>NUCLEOTIDE SEQUENCE</scope>
</reference>
<evidence type="ECO:0000313" key="2">
    <source>
        <dbReference type="Proteomes" id="UP000664203"/>
    </source>
</evidence>
<proteinExistence type="predicted"/>
<keyword evidence="2" id="KW-1185">Reference proteome</keyword>
<dbReference type="PANTHER" id="PTHR42085">
    <property type="entry name" value="F-BOX DOMAIN-CONTAINING PROTEIN"/>
    <property type="match status" value="1"/>
</dbReference>
<dbReference type="PANTHER" id="PTHR42085:SF1">
    <property type="entry name" value="F-BOX DOMAIN-CONTAINING PROTEIN"/>
    <property type="match status" value="1"/>
</dbReference>
<name>A0A8H3EPS2_9LECA</name>
<accession>A0A8H3EPS2</accession>
<gene>
    <name evidence="1" type="ORF">ALECFALPRED_006099</name>
</gene>
<sequence length="264" mass="30517">MDNSRPRGTFFSLPQEIRDEIYRYLVKGRYLFDCPSIHPNTMMTQNRVSRPSTKNSWSALIHVSKATYDEVTSIFYSGSVFRYCIYRIYEFTTSPPAPASERMMKIELDFYILHHHEYRSRCLEIEHNLKATLDKFTGLSRLRNTMAIRFKLESLEIHEMLADYFFGRLKALVGFRTVVIEIGPLIGFSRGKLDRGGYDRIAQAMKEEMAATMGSASMSHIGLNTYLEFHPLEHMRANVGAQVERLQIEMDRLSSGADRLEEGS</sequence>
<dbReference type="EMBL" id="CAJPDR010000039">
    <property type="protein sequence ID" value="CAF9909882.1"/>
    <property type="molecule type" value="Genomic_DNA"/>
</dbReference>
<dbReference type="Proteomes" id="UP000664203">
    <property type="component" value="Unassembled WGS sequence"/>
</dbReference>
<protein>
    <submittedName>
        <fullName evidence="1">Uncharacterized protein</fullName>
    </submittedName>
</protein>
<organism evidence="1 2">
    <name type="scientific">Alectoria fallacina</name>
    <dbReference type="NCBI Taxonomy" id="1903189"/>
    <lineage>
        <taxon>Eukaryota</taxon>
        <taxon>Fungi</taxon>
        <taxon>Dikarya</taxon>
        <taxon>Ascomycota</taxon>
        <taxon>Pezizomycotina</taxon>
        <taxon>Lecanoromycetes</taxon>
        <taxon>OSLEUM clade</taxon>
        <taxon>Lecanoromycetidae</taxon>
        <taxon>Lecanorales</taxon>
        <taxon>Lecanorineae</taxon>
        <taxon>Parmeliaceae</taxon>
        <taxon>Alectoria</taxon>
    </lineage>
</organism>
<evidence type="ECO:0000313" key="1">
    <source>
        <dbReference type="EMBL" id="CAF9909882.1"/>
    </source>
</evidence>
<dbReference type="OrthoDB" id="5383245at2759"/>
<dbReference type="AlphaFoldDB" id="A0A8H3EPS2"/>
<dbReference type="InterPro" id="IPR038883">
    <property type="entry name" value="AN11006-like"/>
</dbReference>
<comment type="caution">
    <text evidence="1">The sequence shown here is derived from an EMBL/GenBank/DDBJ whole genome shotgun (WGS) entry which is preliminary data.</text>
</comment>